<name>A0A1L3JBY5_9SPHN</name>
<evidence type="ECO:0000256" key="2">
    <source>
        <dbReference type="ARBA" id="ARBA00022692"/>
    </source>
</evidence>
<sequence>MTNSPILTPVIILILWTFVMWIWMYITRIPAMQAAKIDLNPATYTKDELKKLPFSAQWKADNYNHLLELPPIFYAVAIILAIVGEGDGINLWLAWAFVSLRILHSLWQAILNIVMVRFALFAISTIILMWLTINAAMIIT</sequence>
<dbReference type="RefSeq" id="WP_072559286.1">
    <property type="nucleotide sequence ID" value="NZ_CP018154.1"/>
</dbReference>
<dbReference type="EMBL" id="CP018154">
    <property type="protein sequence ID" value="APG62636.1"/>
    <property type="molecule type" value="Genomic_DNA"/>
</dbReference>
<dbReference type="InterPro" id="IPR001129">
    <property type="entry name" value="Membr-assoc_MAPEG"/>
</dbReference>
<dbReference type="Pfam" id="PF01124">
    <property type="entry name" value="MAPEG"/>
    <property type="match status" value="1"/>
</dbReference>
<evidence type="ECO:0000256" key="3">
    <source>
        <dbReference type="ARBA" id="ARBA00022989"/>
    </source>
</evidence>
<keyword evidence="2 5" id="KW-0812">Transmembrane</keyword>
<dbReference type="Gene3D" id="1.20.120.550">
    <property type="entry name" value="Membrane associated eicosanoid/glutathione metabolism-like domain"/>
    <property type="match status" value="1"/>
</dbReference>
<evidence type="ECO:0000256" key="5">
    <source>
        <dbReference type="SAM" id="Phobius"/>
    </source>
</evidence>
<feature type="transmembrane region" description="Helical" evidence="5">
    <location>
        <begin position="66"/>
        <end position="83"/>
    </location>
</feature>
<evidence type="ECO:0000313" key="6">
    <source>
        <dbReference type="EMBL" id="APG62636.1"/>
    </source>
</evidence>
<comment type="subcellular location">
    <subcellularLocation>
        <location evidence="1">Membrane</location>
    </subcellularLocation>
</comment>
<feature type="transmembrane region" description="Helical" evidence="5">
    <location>
        <begin position="118"/>
        <end position="139"/>
    </location>
</feature>
<proteinExistence type="predicted"/>
<dbReference type="AlphaFoldDB" id="A0A1L3JBY5"/>
<evidence type="ECO:0000256" key="1">
    <source>
        <dbReference type="ARBA" id="ARBA00004370"/>
    </source>
</evidence>
<dbReference type="OrthoDB" id="5516290at2"/>
<dbReference type="GO" id="GO:0016020">
    <property type="term" value="C:membrane"/>
    <property type="evidence" value="ECO:0007669"/>
    <property type="project" value="UniProtKB-SubCell"/>
</dbReference>
<dbReference type="KEGG" id="sphl:LPB140_07365"/>
<dbReference type="InterPro" id="IPR023352">
    <property type="entry name" value="MAPEG-like_dom_sf"/>
</dbReference>
<organism evidence="6 7">
    <name type="scientific">Sphingorhabdus lutea</name>
    <dbReference type="NCBI Taxonomy" id="1913578"/>
    <lineage>
        <taxon>Bacteria</taxon>
        <taxon>Pseudomonadati</taxon>
        <taxon>Pseudomonadota</taxon>
        <taxon>Alphaproteobacteria</taxon>
        <taxon>Sphingomonadales</taxon>
        <taxon>Sphingomonadaceae</taxon>
        <taxon>Sphingorhabdus</taxon>
    </lineage>
</organism>
<dbReference type="Proteomes" id="UP000242561">
    <property type="component" value="Chromosome"/>
</dbReference>
<keyword evidence="3 5" id="KW-1133">Transmembrane helix</keyword>
<evidence type="ECO:0000256" key="4">
    <source>
        <dbReference type="ARBA" id="ARBA00023136"/>
    </source>
</evidence>
<protein>
    <recommendedName>
        <fullName evidence="8">MAPEG family protein</fullName>
    </recommendedName>
</protein>
<dbReference type="STRING" id="1913578.LPB140_07365"/>
<gene>
    <name evidence="6" type="ORF">LPB140_07365</name>
</gene>
<keyword evidence="7" id="KW-1185">Reference proteome</keyword>
<evidence type="ECO:0000313" key="7">
    <source>
        <dbReference type="Proteomes" id="UP000242561"/>
    </source>
</evidence>
<accession>A0A1L3JBY5</accession>
<evidence type="ECO:0008006" key="8">
    <source>
        <dbReference type="Google" id="ProtNLM"/>
    </source>
</evidence>
<reference evidence="6 7" key="1">
    <citation type="submission" date="2016-11" db="EMBL/GenBank/DDBJ databases">
        <title>Sphingorhabdus sp. LPB0140, isolated from marine environment.</title>
        <authorList>
            <person name="Kim E."/>
            <person name="Yi H."/>
        </authorList>
    </citation>
    <scope>NUCLEOTIDE SEQUENCE [LARGE SCALE GENOMIC DNA]</scope>
    <source>
        <strain evidence="6 7">LPB0140</strain>
    </source>
</reference>
<keyword evidence="4 5" id="KW-0472">Membrane</keyword>
<dbReference type="SUPFAM" id="SSF161084">
    <property type="entry name" value="MAPEG domain-like"/>
    <property type="match status" value="1"/>
</dbReference>
<feature type="transmembrane region" description="Helical" evidence="5">
    <location>
        <begin position="6"/>
        <end position="26"/>
    </location>
</feature>